<feature type="domain" description="HTH OST-type" evidence="4">
    <location>
        <begin position="2"/>
        <end position="77"/>
    </location>
</feature>
<feature type="coiled-coil region" evidence="2">
    <location>
        <begin position="1509"/>
        <end position="1543"/>
    </location>
</feature>
<dbReference type="Proteomes" id="UP001274896">
    <property type="component" value="Unassembled WGS sequence"/>
</dbReference>
<dbReference type="Gene3D" id="3.30.565.10">
    <property type="entry name" value="Histidine kinase-like ATPase, C-terminal domain"/>
    <property type="match status" value="1"/>
</dbReference>
<comment type="caution">
    <text evidence="5">The sequence shown here is derived from an EMBL/GenBank/DDBJ whole genome shotgun (WGS) entry which is preliminary data.</text>
</comment>
<proteinExistence type="predicted"/>
<organism evidence="5 6">
    <name type="scientific">Hemibagrus guttatus</name>
    <dbReference type="NCBI Taxonomy" id="175788"/>
    <lineage>
        <taxon>Eukaryota</taxon>
        <taxon>Metazoa</taxon>
        <taxon>Chordata</taxon>
        <taxon>Craniata</taxon>
        <taxon>Vertebrata</taxon>
        <taxon>Euteleostomi</taxon>
        <taxon>Actinopterygii</taxon>
        <taxon>Neopterygii</taxon>
        <taxon>Teleostei</taxon>
        <taxon>Ostariophysi</taxon>
        <taxon>Siluriformes</taxon>
        <taxon>Bagridae</taxon>
        <taxon>Hemibagrus</taxon>
    </lineage>
</organism>
<evidence type="ECO:0000259" key="4">
    <source>
        <dbReference type="PROSITE" id="PS51644"/>
    </source>
</evidence>
<dbReference type="NCBIfam" id="NF047352">
    <property type="entry name" value="P_loop_sacsin"/>
    <property type="match status" value="1"/>
</dbReference>
<evidence type="ECO:0000256" key="2">
    <source>
        <dbReference type="SAM" id="Coils"/>
    </source>
</evidence>
<dbReference type="InterPro" id="IPR024975">
    <property type="entry name" value="NOV_C"/>
</dbReference>
<dbReference type="SUPFAM" id="SSF55874">
    <property type="entry name" value="ATPase domain of HSP90 chaperone/DNA topoisomerase II/histidine kinase"/>
    <property type="match status" value="1"/>
</dbReference>
<feature type="compositionally biased region" description="Polar residues" evidence="3">
    <location>
        <begin position="1135"/>
        <end position="1150"/>
    </location>
</feature>
<feature type="compositionally biased region" description="Low complexity" evidence="3">
    <location>
        <begin position="3038"/>
        <end position="3051"/>
    </location>
</feature>
<gene>
    <name evidence="5" type="ORF">QTP70_029155</name>
</gene>
<feature type="non-terminal residue" evidence="5">
    <location>
        <position position="1"/>
    </location>
</feature>
<dbReference type="PANTHER" id="PTHR32387:SF0">
    <property type="entry name" value="PROTEIN NO VEIN"/>
    <property type="match status" value="1"/>
</dbReference>
<dbReference type="InterPro" id="IPR058210">
    <property type="entry name" value="SACS/Nov_dom"/>
</dbReference>
<dbReference type="GO" id="GO:0030154">
    <property type="term" value="P:cell differentiation"/>
    <property type="evidence" value="ECO:0007669"/>
    <property type="project" value="UniProtKB-KW"/>
</dbReference>
<dbReference type="CDD" id="cd01650">
    <property type="entry name" value="RT_nLTR_like"/>
    <property type="match status" value="1"/>
</dbReference>
<evidence type="ECO:0000313" key="6">
    <source>
        <dbReference type="Proteomes" id="UP001274896"/>
    </source>
</evidence>
<feature type="region of interest" description="Disordered" evidence="3">
    <location>
        <begin position="3116"/>
        <end position="3162"/>
    </location>
</feature>
<evidence type="ECO:0000313" key="5">
    <source>
        <dbReference type="EMBL" id="KAK3529320.1"/>
    </source>
</evidence>
<keyword evidence="1" id="KW-0221">Differentiation</keyword>
<reference evidence="5" key="1">
    <citation type="submission" date="2023-06" db="EMBL/GenBank/DDBJ databases">
        <title>Male Hemibagrus guttatus genome.</title>
        <authorList>
            <person name="Bian C."/>
        </authorList>
    </citation>
    <scope>NUCLEOTIDE SEQUENCE</scope>
    <source>
        <strain evidence="5">Male_cb2023</strain>
        <tissue evidence="5">Muscle</tissue>
    </source>
</reference>
<feature type="compositionally biased region" description="Polar residues" evidence="3">
    <location>
        <begin position="3057"/>
        <end position="3073"/>
    </location>
</feature>
<feature type="compositionally biased region" description="Polar residues" evidence="3">
    <location>
        <begin position="297"/>
        <end position="307"/>
    </location>
</feature>
<feature type="region of interest" description="Disordered" evidence="3">
    <location>
        <begin position="691"/>
        <end position="713"/>
    </location>
</feature>
<dbReference type="PROSITE" id="PS51644">
    <property type="entry name" value="HTH_OST"/>
    <property type="match status" value="2"/>
</dbReference>
<feature type="compositionally biased region" description="Basic and acidic residues" evidence="3">
    <location>
        <begin position="1151"/>
        <end position="1160"/>
    </location>
</feature>
<feature type="domain" description="HTH OST-type" evidence="4">
    <location>
        <begin position="91"/>
        <end position="172"/>
    </location>
</feature>
<feature type="compositionally biased region" description="Acidic residues" evidence="3">
    <location>
        <begin position="1161"/>
        <end position="1173"/>
    </location>
</feature>
<dbReference type="Pfam" id="PF12872">
    <property type="entry name" value="OST-HTH"/>
    <property type="match status" value="2"/>
</dbReference>
<feature type="region of interest" description="Disordered" evidence="3">
    <location>
        <begin position="1135"/>
        <end position="1218"/>
    </location>
</feature>
<keyword evidence="2" id="KW-0175">Coiled coil</keyword>
<name>A0AAE0QQB5_9TELE</name>
<feature type="compositionally biased region" description="Polar residues" evidence="3">
    <location>
        <begin position="3135"/>
        <end position="3154"/>
    </location>
</feature>
<dbReference type="EMBL" id="JAUCMX010000012">
    <property type="protein sequence ID" value="KAK3529320.1"/>
    <property type="molecule type" value="Genomic_DNA"/>
</dbReference>
<dbReference type="InterPro" id="IPR000477">
    <property type="entry name" value="RT_dom"/>
</dbReference>
<sequence length="3346" mass="379768">EEMVKISKKVIRLVEGHPDGIPLSKLAVFYNQKYHHNLTVSDAGFSNIADFIASLTEHVVVISGTVFHRKHIPQTQATAEKVEVAQSCPEDKDKTSEEVVELVQDHPEGIPLKRLAGFYSHRYKRNLVVSNLGFASVSSFVDSLSKDLLVENGSIFHKKHKDPTESVASLNETTPTMNANSGISFGAMPKRKEGEMTQEELLEKVKKVIRVYPAAATSITQLMNGYFLHFGAILPLALYMSLYNSQISTQPATVGQAQVIAEQEAGSPATSVFTTPTASPQRTPVTHLVTEEAGRSKSGSPVWQLTATPPPADSSLTSSTDFPPLGTRPSRAEERRARDGREGGSLVFRDAHHAQLREVHGANVRAVEAMEAANEKKETVDRRRTRLSHDEVNSLAEDARRDIASDGEHVTVEKVISKVCMLLQVSSLNALGIRSYWQLPALKELERTVKEINLFVQSIEAICSMVSLYELGQAIAGIKNKKRFEELHLGPLCKIPIVHRLFTIDSNTKDDDIHQIETVDLLRSLRNFRRKQNKQKVDLAEFLKYLADQYNCDSPYALGIRIQSVGLPISTLSKAYGCESTCMERAREAIQKEIEEEVENRLWKVKKSLLEPAQGAPLYSSSGSLELRKKYASLTASEAVFEIFNNSVGIFNQRMTKRVQDFLMYVSGDRLARTLFQLAICGGSLAIPNDLAPKEKPQKQSQEQKASEKKATEMLPTEDAVKQYFQDCVSSFMGTVTLPYLSRLEKKLADHFKFREFGQLHQGSFLEFLVKNMQILKDAAGGAVAIGNQDIHANIFRPSQQDVYEFIKQCGETDPSRLPFIEAALRSHYRVQDSRELGFGKLRTLADFARRQKELCDGASYSAVRYECPLLPKELEDMLVESVGLLGDVSREQAVASLLSAPLLEDLTEWSQWELVFQPNHGPLKHFIDKYCGNTDLLALEVSPGVLLRITSITGDKFFSEATQALDPVGTAGHLVSIVVADGILNTPTALLANHMESSLAAAAAREDPSLGEDGCYFSTVAKFVLECVTRMPTRICRELLQQVFLEPLSRVLGQARSKTVLLEAAKSETKYLNKLHQLGILLGITEWVKDFHTKLILPPTPEVPPKNLLTDSMSDVSSVLSLADGEDFLEDSVLSSVSTSKAPQQSELNDSTRDDAGHDAEDDAEDEDEDLFELASEKNEEVNSSVDSKEDDEEADGVEEPPEGHSEGDETSEQLSQQRAIIEDIRKNEFGVGVELNEAGQNLMKKQQARLGRSLERLSTELYSKDTHFVLELIQNADDNSYPLDRKEEPALAFIVQKDCITILNNECGFEERNVRAICDVGKSTKGKHTCGYIGQKGIGFKSVFKVTDCPEIHSNDFHVQFDKASGPMGYILPHWVEEERPVPSVAKEIAEKSTLNFMVVGESLARQHRMVVCRMTLMVCKKKRSEIEKKIKWWKLKKEECCEEFRQKLRQALGGQVVLPDDWETTAEVNRETGRKVLGVSSGRRKEDKETWWWNEEVQDSVQRKRLAKKKWDMDRTEENRQEYKELQRRVKREVSKAKQKAYDELYTRLDTREGEKDLYRLARQRDRDGKDVQQVRVIKDRDGRVLTSEESVQRRWKEYFEELMNEENEREKRVEGVNSVEQKVDKIRKDEVRKALKRMKSGKAVGPDDIPVEVWKCLEEAAVEFLASLFNRVLESEKMPEEWRRSVLVPIFKNKGDVQSCSNYRGIKLMSHTMKLWERVVEARLRKVVEICQQQYGFMPRKSTTDAIFALRILMEKYRDGQRELHCVFVDLEKAYDRVPREELWYCMRKSGVAEKYVRVVQDMYERSRTVVRCAVGQTEEFRKSWTTKIFLPLRSESYQTKNLFHDVHPSLLLFLHRLRSITIYSEAERRVVSMTRRDLNHNVLEVEHTGGMERWLVVKKMLHPKKIKVDVESTELALAFQLSNGSVIVQPRQQPVFAFLPLRSFGFRFVVQGDFDIPSSREDVDRDSSWNQWLRSEIPQLFLQAMDVFSNHPEFSGLQGLCHFLQYIPQPSEILDFFNPVAKQIIQLLKGKACLPAKMDNKGRVEFKLPSQVAVCQDPLIQDVIIGEELCKHLNLSYLHPALQSSLSSSLLSALGVQRLKAANITTVICAMAKSLVQEGDIHSDASLKKLAKLLACNFRALESEYNEVDNLLQALRDVPMIPLADGRVVALSAEGVFFPLSEETHKGLDALYKDLSIVEPRLLECLDKLGNSQVRELLCRLQVHELEPKEVLQKHIYPILRKAAWKEKPKDITVSYVVFIKEHSQDQDYRVLREAVPVLTNKGFVCPGQSKVQFSKEYDNIDLPTKLPGVDWVLLDSCYLDDGDISGWKDFLSDLGVRDLLIFRKERRNLRSTELASSPWAAEAKPWPKTADALYVIEDQQCEELYSLITTDQLPPDVKLQQRQALINLLQDNWDTGEKYSQYLSAQVLDSQGRTLKDAKSSFYHHLTQLAWVPAYKPTQDGKNTVEYSIPNRVYLSSDKVRSLLGSLVCYVNLDPSEFSRAVGMRHTVLVDEMVRYLKRWCTKKSDGGEAEGADFITTVHHIHSVYRYLQAECSYTQLRELFQHSPAVFIEYDRNDEWTSGRFYHLKDVCWRDSTEMFVRYKELIRKPESRVQEPKVLAPFYSKLQQMEDLFKSLNVEPSPSMKQYVDLLEAVCESSPLPTGEVLQDISIIFARLGEKCKNSTHSEQDQDFDLNQHYCTTLKVMVSRMKVFPTKKQGWVTLARKPMIADNPTLEKMFKSHEEICLLNLPSAQKKAAHRHKPNQKAKLHEEKLAFSERDRELFLEICGVKKLSQCVTTEPQTENYRPCPAMQNLVRDLIPYIQRFIYYHDELGEIYEDLKESGIAQEIKSLSFGQVGKLYIYYRLEQPDESPIVESDDIICLLKDRKELYIQKDHLSFKMSICGELVKLFTTEKSFMEELKSFLEKLVIRINDTDSLKRLLDSKDIKELPPDEERWEVPAPLETPEPKKLFGISSSGTVSAQEVEMNTEEEDDNTLHCWPPKASISKTGGRSTGKGSQAVEAVMKMWPPPAPLTSSAPPVSPVPSAHWGSGTERSSSSLNSQENTTELQIHREPGAPSIQGIQGPRSSASIPHTEEQTHKATALVVDAPNKHHAGSSVAPGEHAEASVNKPESNSTPSPEEQQPTLQPSEQDHKPVQPPEVMASQFQGSVIHRPPMPLDNAVWTKPTVAEAVLEDLALNFSLPDFLQVSNGYDDNADIGRWGEQLVYSFLNSWRESGEGPREISWSNEKGESGQPYDFKLIFPSGCNATREVFVEVKTTIKQEKHFIHLSANELDFALKEKEKYHIYRVYGAGDSQFTRLCRIKNLAQHLHSKTLELFLFV</sequence>
<evidence type="ECO:0000256" key="3">
    <source>
        <dbReference type="SAM" id="MobiDB-lite"/>
    </source>
</evidence>
<dbReference type="Pfam" id="PF25794">
    <property type="entry name" value="SACS"/>
    <property type="match status" value="1"/>
</dbReference>
<dbReference type="InterPro" id="IPR052957">
    <property type="entry name" value="Auxin_embryo_med"/>
</dbReference>
<feature type="compositionally biased region" description="Low complexity" evidence="3">
    <location>
        <begin position="3009"/>
        <end position="3022"/>
    </location>
</feature>
<dbReference type="Pfam" id="PF13020">
    <property type="entry name" value="NOV_C"/>
    <property type="match status" value="1"/>
</dbReference>
<accession>A0AAE0QQB5</accession>
<feature type="region of interest" description="Disordered" evidence="3">
    <location>
        <begin position="2992"/>
        <end position="3104"/>
    </location>
</feature>
<feature type="region of interest" description="Disordered" evidence="3">
    <location>
        <begin position="290"/>
        <end position="342"/>
    </location>
</feature>
<feature type="compositionally biased region" description="Acidic residues" evidence="3">
    <location>
        <begin position="1190"/>
        <end position="1202"/>
    </location>
</feature>
<dbReference type="InterPro" id="IPR036890">
    <property type="entry name" value="HATPase_C_sf"/>
</dbReference>
<dbReference type="Pfam" id="PF00078">
    <property type="entry name" value="RVT_1"/>
    <property type="match status" value="1"/>
</dbReference>
<dbReference type="Gene3D" id="3.30.420.610">
    <property type="entry name" value="LOTUS domain-like"/>
    <property type="match status" value="2"/>
</dbReference>
<dbReference type="CDD" id="cd08824">
    <property type="entry name" value="LOTUS"/>
    <property type="match status" value="1"/>
</dbReference>
<dbReference type="InterPro" id="IPR025605">
    <property type="entry name" value="OST-HTH/LOTUS_dom"/>
</dbReference>
<keyword evidence="6" id="KW-1185">Reference proteome</keyword>
<dbReference type="InterPro" id="IPR041966">
    <property type="entry name" value="LOTUS-like"/>
</dbReference>
<evidence type="ECO:0000256" key="1">
    <source>
        <dbReference type="ARBA" id="ARBA00022782"/>
    </source>
</evidence>
<dbReference type="PANTHER" id="PTHR32387">
    <property type="entry name" value="WU:FJ29H11"/>
    <property type="match status" value="1"/>
</dbReference>
<protein>
    <recommendedName>
        <fullName evidence="4">HTH OST-type domain-containing protein</fullName>
    </recommendedName>
</protein>
<feature type="compositionally biased region" description="Basic and acidic residues" evidence="3">
    <location>
        <begin position="330"/>
        <end position="342"/>
    </location>
</feature>